<dbReference type="EMBL" id="QDEB01085837">
    <property type="protein sequence ID" value="RZC33778.1"/>
    <property type="molecule type" value="Genomic_DNA"/>
</dbReference>
<feature type="non-terminal residue" evidence="5">
    <location>
        <position position="1"/>
    </location>
</feature>
<reference evidence="5 6" key="1">
    <citation type="submission" date="2017-03" db="EMBL/GenBank/DDBJ databases">
        <title>Genome of the blue death feigning beetle - Asbolus verrucosus.</title>
        <authorList>
            <person name="Rider S.D."/>
        </authorList>
    </citation>
    <scope>NUCLEOTIDE SEQUENCE [LARGE SCALE GENOMIC DNA]</scope>
    <source>
        <strain evidence="5">Butters</strain>
        <tissue evidence="5">Head and leg muscle</tissue>
    </source>
</reference>
<gene>
    <name evidence="5" type="ORF">BDFB_006763</name>
</gene>
<feature type="non-terminal residue" evidence="5">
    <location>
        <position position="261"/>
    </location>
</feature>
<keyword evidence="6" id="KW-1185">Reference proteome</keyword>
<comment type="similarity">
    <text evidence="1">Belongs to the IPP transferase family.</text>
</comment>
<dbReference type="OrthoDB" id="775260at2759"/>
<dbReference type="InterPro" id="IPR027417">
    <property type="entry name" value="P-loop_NTPase"/>
</dbReference>
<comment type="caution">
    <text evidence="5">The sequence shown here is derived from an EMBL/GenBank/DDBJ whole genome shotgun (WGS) entry which is preliminary data.</text>
</comment>
<protein>
    <submittedName>
        <fullName evidence="5">tRNA dimethylallyltransferase, mitochondrial</fullName>
    </submittedName>
</protein>
<proteinExistence type="inferred from homology"/>
<keyword evidence="4" id="KW-0067">ATP-binding</keyword>
<organism evidence="5 6">
    <name type="scientific">Asbolus verrucosus</name>
    <name type="common">Desert ironclad beetle</name>
    <dbReference type="NCBI Taxonomy" id="1661398"/>
    <lineage>
        <taxon>Eukaryota</taxon>
        <taxon>Metazoa</taxon>
        <taxon>Ecdysozoa</taxon>
        <taxon>Arthropoda</taxon>
        <taxon>Hexapoda</taxon>
        <taxon>Insecta</taxon>
        <taxon>Pterygota</taxon>
        <taxon>Neoptera</taxon>
        <taxon>Endopterygota</taxon>
        <taxon>Coleoptera</taxon>
        <taxon>Polyphaga</taxon>
        <taxon>Cucujiformia</taxon>
        <taxon>Tenebrionidae</taxon>
        <taxon>Pimeliinae</taxon>
        <taxon>Asbolus</taxon>
    </lineage>
</organism>
<keyword evidence="3" id="KW-0547">Nucleotide-binding</keyword>
<dbReference type="GO" id="GO:0006400">
    <property type="term" value="P:tRNA modification"/>
    <property type="evidence" value="ECO:0007669"/>
    <property type="project" value="TreeGrafter"/>
</dbReference>
<evidence type="ECO:0000313" key="5">
    <source>
        <dbReference type="EMBL" id="RZC33778.1"/>
    </source>
</evidence>
<dbReference type="Gene3D" id="1.10.20.140">
    <property type="match status" value="1"/>
</dbReference>
<dbReference type="Proteomes" id="UP000292052">
    <property type="component" value="Unassembled WGS sequence"/>
</dbReference>
<keyword evidence="2 5" id="KW-0808">Transferase</keyword>
<accession>A0A482VN30</accession>
<evidence type="ECO:0000256" key="1">
    <source>
        <dbReference type="ARBA" id="ARBA00005842"/>
    </source>
</evidence>
<dbReference type="GO" id="GO:0005739">
    <property type="term" value="C:mitochondrion"/>
    <property type="evidence" value="ECO:0007669"/>
    <property type="project" value="TreeGrafter"/>
</dbReference>
<name>A0A482VN30_ASBVE</name>
<dbReference type="Pfam" id="PF01715">
    <property type="entry name" value="IPPT"/>
    <property type="match status" value="1"/>
</dbReference>
<dbReference type="InterPro" id="IPR039657">
    <property type="entry name" value="Dimethylallyltransferase"/>
</dbReference>
<sequence>LPIVVGGTNYYIESLLWKILIGEPGDHVKLKPDIANKDHELPSEELHKKLKLLDPNMAKRLHPNNKRKILRSLEVLYQKGKQHSKILEEQQSARGASHTGGGLRYSNAIIFRLQCENTILDERLSNRVDMMMEQGLVAELTNFHKMYNENRINDVETPDYTKGIFQSIGFKEFHSFLIMSEQERNSEKGRQQLEKCIEDLKMVTRRYARKQNKWTTNRFLGRTDREVPPMYGLDVTDVNKWDKNVTQPAMEIIQSYISETE</sequence>
<dbReference type="PANTHER" id="PTHR11088:SF89">
    <property type="entry name" value="TRNA DIMETHYLALLYLTRANSFERASE"/>
    <property type="match status" value="1"/>
</dbReference>
<dbReference type="STRING" id="1661398.A0A482VN30"/>
<dbReference type="GO" id="GO:0005524">
    <property type="term" value="F:ATP binding"/>
    <property type="evidence" value="ECO:0007669"/>
    <property type="project" value="UniProtKB-KW"/>
</dbReference>
<evidence type="ECO:0000256" key="4">
    <source>
        <dbReference type="ARBA" id="ARBA00022840"/>
    </source>
</evidence>
<evidence type="ECO:0000256" key="3">
    <source>
        <dbReference type="ARBA" id="ARBA00022741"/>
    </source>
</evidence>
<dbReference type="AlphaFoldDB" id="A0A482VN30"/>
<evidence type="ECO:0000313" key="6">
    <source>
        <dbReference type="Proteomes" id="UP000292052"/>
    </source>
</evidence>
<dbReference type="GO" id="GO:0052381">
    <property type="term" value="F:tRNA dimethylallyltransferase activity"/>
    <property type="evidence" value="ECO:0007669"/>
    <property type="project" value="TreeGrafter"/>
</dbReference>
<dbReference type="PANTHER" id="PTHR11088">
    <property type="entry name" value="TRNA DIMETHYLALLYLTRANSFERASE"/>
    <property type="match status" value="1"/>
</dbReference>
<evidence type="ECO:0000256" key="2">
    <source>
        <dbReference type="ARBA" id="ARBA00022679"/>
    </source>
</evidence>
<dbReference type="Gene3D" id="3.40.50.300">
    <property type="entry name" value="P-loop containing nucleotide triphosphate hydrolases"/>
    <property type="match status" value="1"/>
</dbReference>